<evidence type="ECO:0000256" key="9">
    <source>
        <dbReference type="RuleBase" id="RU366046"/>
    </source>
</evidence>
<comment type="cofactor">
    <cofactor evidence="2 9">
        <name>NAD(+)</name>
        <dbReference type="ChEBI" id="CHEBI:57540"/>
    </cofactor>
</comment>
<comment type="similarity">
    <text evidence="3 9">Belongs to the NAD(P)-dependent epimerase/dehydratase family.</text>
</comment>
<dbReference type="EMBL" id="JACATZ010000003">
    <property type="protein sequence ID" value="NWJ47969.1"/>
    <property type="molecule type" value="Genomic_DNA"/>
</dbReference>
<dbReference type="Gene3D" id="3.40.50.720">
    <property type="entry name" value="NAD(P)-binding Rossmann-like Domain"/>
    <property type="match status" value="1"/>
</dbReference>
<dbReference type="EMBL" id="CP128400">
    <property type="protein sequence ID" value="WJW69874.1"/>
    <property type="molecule type" value="Genomic_DNA"/>
</dbReference>
<evidence type="ECO:0000256" key="8">
    <source>
        <dbReference type="ARBA" id="ARBA00023277"/>
    </source>
</evidence>
<dbReference type="NCBIfam" id="TIGR01179">
    <property type="entry name" value="galE"/>
    <property type="match status" value="1"/>
</dbReference>
<reference evidence="11 13" key="1">
    <citation type="submission" date="2020-06" db="EMBL/GenBank/DDBJ databases">
        <title>Anoxygenic phototrophic Chloroflexota member uses a Type I reaction center.</title>
        <authorList>
            <person name="Tsuji J.M."/>
            <person name="Shaw N.A."/>
            <person name="Nagashima S."/>
            <person name="Venkiteswaran J."/>
            <person name="Schiff S.L."/>
            <person name="Hanada S."/>
            <person name="Tank M."/>
            <person name="Neufeld J.D."/>
        </authorList>
    </citation>
    <scope>NUCLEOTIDE SEQUENCE [LARGE SCALE GENOMIC DNA]</scope>
    <source>
        <strain evidence="11">L227-S17</strain>
    </source>
</reference>
<evidence type="ECO:0000256" key="4">
    <source>
        <dbReference type="ARBA" id="ARBA00013189"/>
    </source>
</evidence>
<dbReference type="GO" id="GO:0003978">
    <property type="term" value="F:UDP-glucose 4-epimerase activity"/>
    <property type="evidence" value="ECO:0007669"/>
    <property type="project" value="UniProtKB-UniRule"/>
</dbReference>
<dbReference type="Gene3D" id="3.90.25.10">
    <property type="entry name" value="UDP-galactose 4-epimerase, domain 1"/>
    <property type="match status" value="1"/>
</dbReference>
<evidence type="ECO:0000256" key="3">
    <source>
        <dbReference type="ARBA" id="ARBA00007637"/>
    </source>
</evidence>
<protein>
    <recommendedName>
        <fullName evidence="5 9">UDP-glucose 4-epimerase</fullName>
        <ecNumber evidence="4 9">5.1.3.2</ecNumber>
    </recommendedName>
</protein>
<dbReference type="Proteomes" id="UP001431572">
    <property type="component" value="Chromosome 2"/>
</dbReference>
<keyword evidence="6 9" id="KW-0520">NAD</keyword>
<dbReference type="PANTHER" id="PTHR43725:SF53">
    <property type="entry name" value="UDP-ARABINOSE 4-EPIMERASE 1"/>
    <property type="match status" value="1"/>
</dbReference>
<dbReference type="CDD" id="cd05247">
    <property type="entry name" value="UDP_G4E_1_SDR_e"/>
    <property type="match status" value="1"/>
</dbReference>
<dbReference type="GO" id="GO:0006012">
    <property type="term" value="P:galactose metabolic process"/>
    <property type="evidence" value="ECO:0007669"/>
    <property type="project" value="InterPro"/>
</dbReference>
<dbReference type="PANTHER" id="PTHR43725">
    <property type="entry name" value="UDP-GLUCOSE 4-EPIMERASE"/>
    <property type="match status" value="1"/>
</dbReference>
<dbReference type="AlphaFoldDB" id="A0A8T7M774"/>
<evidence type="ECO:0000313" key="12">
    <source>
        <dbReference type="EMBL" id="WJW69874.1"/>
    </source>
</evidence>
<dbReference type="Pfam" id="PF16363">
    <property type="entry name" value="GDP_Man_Dehyd"/>
    <property type="match status" value="1"/>
</dbReference>
<evidence type="ECO:0000256" key="7">
    <source>
        <dbReference type="ARBA" id="ARBA00023235"/>
    </source>
</evidence>
<comment type="subunit">
    <text evidence="9">Homodimer.</text>
</comment>
<name>A0A8T7M774_9CHLR</name>
<keyword evidence="8 9" id="KW-0119">Carbohydrate metabolism</keyword>
<dbReference type="InterPro" id="IPR036291">
    <property type="entry name" value="NAD(P)-bd_dom_sf"/>
</dbReference>
<comment type="catalytic activity">
    <reaction evidence="1 9">
        <text>UDP-alpha-D-glucose = UDP-alpha-D-galactose</text>
        <dbReference type="Rhea" id="RHEA:22168"/>
        <dbReference type="ChEBI" id="CHEBI:58885"/>
        <dbReference type="ChEBI" id="CHEBI:66914"/>
        <dbReference type="EC" id="5.1.3.2"/>
    </reaction>
</comment>
<keyword evidence="14" id="KW-1185">Reference proteome</keyword>
<keyword evidence="7 9" id="KW-0413">Isomerase</keyword>
<proteinExistence type="inferred from homology"/>
<evidence type="ECO:0000256" key="1">
    <source>
        <dbReference type="ARBA" id="ARBA00000083"/>
    </source>
</evidence>
<evidence type="ECO:0000259" key="10">
    <source>
        <dbReference type="Pfam" id="PF16363"/>
    </source>
</evidence>
<evidence type="ECO:0000313" key="13">
    <source>
        <dbReference type="Proteomes" id="UP000521676"/>
    </source>
</evidence>
<dbReference type="SUPFAM" id="SSF51735">
    <property type="entry name" value="NAD(P)-binding Rossmann-fold domains"/>
    <property type="match status" value="1"/>
</dbReference>
<feature type="domain" description="NAD(P)-binding" evidence="10">
    <location>
        <begin position="4"/>
        <end position="318"/>
    </location>
</feature>
<evidence type="ECO:0000313" key="11">
    <source>
        <dbReference type="EMBL" id="NWJ47969.1"/>
    </source>
</evidence>
<dbReference type="InterPro" id="IPR005886">
    <property type="entry name" value="UDP_G4E"/>
</dbReference>
<dbReference type="InterPro" id="IPR016040">
    <property type="entry name" value="NAD(P)-bd_dom"/>
</dbReference>
<accession>A0A8T7M774</accession>
<organism evidence="11 13">
    <name type="scientific">Candidatus Chlorohelix allophototropha</name>
    <dbReference type="NCBI Taxonomy" id="3003348"/>
    <lineage>
        <taxon>Bacteria</taxon>
        <taxon>Bacillati</taxon>
        <taxon>Chloroflexota</taxon>
        <taxon>Chloroflexia</taxon>
        <taxon>Candidatus Chloroheliales</taxon>
        <taxon>Candidatus Chloroheliaceae</taxon>
        <taxon>Candidatus Chlorohelix</taxon>
    </lineage>
</organism>
<comment type="pathway">
    <text evidence="9">Carbohydrate metabolism; galactose metabolism.</text>
</comment>
<dbReference type="Proteomes" id="UP000521676">
    <property type="component" value="Unassembled WGS sequence"/>
</dbReference>
<evidence type="ECO:0000256" key="5">
    <source>
        <dbReference type="ARBA" id="ARBA00018569"/>
    </source>
</evidence>
<dbReference type="RefSeq" id="WP_341471746.1">
    <property type="nucleotide sequence ID" value="NZ_CP128400.1"/>
</dbReference>
<evidence type="ECO:0000313" key="14">
    <source>
        <dbReference type="Proteomes" id="UP001431572"/>
    </source>
</evidence>
<gene>
    <name evidence="11" type="primary">galE</name>
    <name evidence="11" type="ORF">HXX08_19110</name>
    <name evidence="12" type="ORF">OZ401_003504</name>
</gene>
<evidence type="ECO:0000256" key="2">
    <source>
        <dbReference type="ARBA" id="ARBA00001911"/>
    </source>
</evidence>
<evidence type="ECO:0000256" key="6">
    <source>
        <dbReference type="ARBA" id="ARBA00023027"/>
    </source>
</evidence>
<reference evidence="12" key="2">
    <citation type="journal article" date="2024" name="Nature">
        <title>Anoxygenic phototroph of the Chloroflexota uses a type I reaction centre.</title>
        <authorList>
            <person name="Tsuji J.M."/>
            <person name="Shaw N.A."/>
            <person name="Nagashima S."/>
            <person name="Venkiteswaran J.J."/>
            <person name="Schiff S.L."/>
            <person name="Watanabe T."/>
            <person name="Fukui M."/>
            <person name="Hanada S."/>
            <person name="Tank M."/>
            <person name="Neufeld J.D."/>
        </authorList>
    </citation>
    <scope>NUCLEOTIDE SEQUENCE</scope>
    <source>
        <strain evidence="12">L227-S17</strain>
    </source>
</reference>
<dbReference type="EC" id="5.1.3.2" evidence="4 9"/>
<sequence length="342" mass="38206">MRVLVTGGAGYIGSHTIMELLKQQHEVIVLDSLETGYIEALVELGIVNRLVVGSTQDAQLLDRVFREYKPEAVIHFAAYKSVAESIENPNRYFQNNVFGTTTLLDTMVRHGVKNLVFSSTCAIFGTPSYLPVQEHNNNTNPENPYGESKLIVEQILRWYDRAYGLKSVCLRYFNVAGAAEGARIGEDWTKAQNLIPVVLKAALGVIDSVQVFGSDYPTHDGTCIRDYIHVVDLAQAHILSMEYLLTTNTATCYNLGTGKGSSVMDVIQTVRNITGENFKVIMSPRRPGDPAAIWADSFKAVQELGWKTRYNLEDMIRSAYQWHKSHPNGWRQSDSEVLIPMG</sequence>